<dbReference type="EMBL" id="BAAAFI010000007">
    <property type="protein sequence ID" value="GAA0878648.1"/>
    <property type="molecule type" value="Genomic_DNA"/>
</dbReference>
<dbReference type="InterPro" id="IPR015421">
    <property type="entry name" value="PyrdxlP-dep_Trfase_major"/>
</dbReference>
<organism evidence="3 4">
    <name type="scientific">Algoriphagus jejuensis</name>
    <dbReference type="NCBI Taxonomy" id="419934"/>
    <lineage>
        <taxon>Bacteria</taxon>
        <taxon>Pseudomonadati</taxon>
        <taxon>Bacteroidota</taxon>
        <taxon>Cytophagia</taxon>
        <taxon>Cytophagales</taxon>
        <taxon>Cyclobacteriaceae</taxon>
        <taxon>Algoriphagus</taxon>
    </lineage>
</organism>
<dbReference type="PANTHER" id="PTHR43586:SF8">
    <property type="entry name" value="CYSTEINE DESULFURASE 1, CHLOROPLASTIC"/>
    <property type="match status" value="1"/>
</dbReference>
<dbReference type="Pfam" id="PF00266">
    <property type="entry name" value="Aminotran_5"/>
    <property type="match status" value="1"/>
</dbReference>
<dbReference type="InterPro" id="IPR015422">
    <property type="entry name" value="PyrdxlP-dep_Trfase_small"/>
</dbReference>
<keyword evidence="3" id="KW-0808">Transferase</keyword>
<dbReference type="Gene3D" id="3.90.1150.10">
    <property type="entry name" value="Aspartate Aminotransferase, domain 1"/>
    <property type="match status" value="1"/>
</dbReference>
<keyword evidence="3" id="KW-0032">Aminotransferase</keyword>
<gene>
    <name evidence="3" type="ORF">GCM10009119_16160</name>
</gene>
<protein>
    <submittedName>
        <fullName evidence="3">Aminotransferase class V-fold PLP-dependent enzyme</fullName>
    </submittedName>
</protein>
<feature type="domain" description="Aminotransferase class V" evidence="2">
    <location>
        <begin position="96"/>
        <end position="413"/>
    </location>
</feature>
<dbReference type="Proteomes" id="UP001500469">
    <property type="component" value="Unassembled WGS sequence"/>
</dbReference>
<keyword evidence="4" id="KW-1185">Reference proteome</keyword>
<keyword evidence="1" id="KW-0663">Pyridoxal phosphate</keyword>
<comment type="caution">
    <text evidence="3">The sequence shown here is derived from an EMBL/GenBank/DDBJ whole genome shotgun (WGS) entry which is preliminary data.</text>
</comment>
<proteinExistence type="predicted"/>
<dbReference type="Gene3D" id="3.40.640.10">
    <property type="entry name" value="Type I PLP-dependent aspartate aminotransferase-like (Major domain)"/>
    <property type="match status" value="1"/>
</dbReference>
<evidence type="ECO:0000313" key="4">
    <source>
        <dbReference type="Proteomes" id="UP001500469"/>
    </source>
</evidence>
<evidence type="ECO:0000259" key="2">
    <source>
        <dbReference type="Pfam" id="PF00266"/>
    </source>
</evidence>
<dbReference type="InterPro" id="IPR015424">
    <property type="entry name" value="PyrdxlP-dep_Trfase"/>
</dbReference>
<dbReference type="SUPFAM" id="SSF53383">
    <property type="entry name" value="PLP-dependent transferases"/>
    <property type="match status" value="1"/>
</dbReference>
<evidence type="ECO:0000313" key="3">
    <source>
        <dbReference type="EMBL" id="GAA0878648.1"/>
    </source>
</evidence>
<name>A0ABN1MZT9_9BACT</name>
<dbReference type="RefSeq" id="WP_343850241.1">
    <property type="nucleotide sequence ID" value="NZ_BAAAFI010000007.1"/>
</dbReference>
<dbReference type="PANTHER" id="PTHR43586">
    <property type="entry name" value="CYSTEINE DESULFURASE"/>
    <property type="match status" value="1"/>
</dbReference>
<accession>A0ABN1MZT9</accession>
<evidence type="ECO:0000256" key="1">
    <source>
        <dbReference type="ARBA" id="ARBA00022898"/>
    </source>
</evidence>
<reference evidence="3 4" key="1">
    <citation type="journal article" date="2019" name="Int. J. Syst. Evol. Microbiol.">
        <title>The Global Catalogue of Microorganisms (GCM) 10K type strain sequencing project: providing services to taxonomists for standard genome sequencing and annotation.</title>
        <authorList>
            <consortium name="The Broad Institute Genomics Platform"/>
            <consortium name="The Broad Institute Genome Sequencing Center for Infectious Disease"/>
            <person name="Wu L."/>
            <person name="Ma J."/>
        </authorList>
    </citation>
    <scope>NUCLEOTIDE SEQUENCE [LARGE SCALE GENOMIC DNA]</scope>
    <source>
        <strain evidence="3 4">JCM 16112</strain>
    </source>
</reference>
<dbReference type="GO" id="GO:0008483">
    <property type="term" value="F:transaminase activity"/>
    <property type="evidence" value="ECO:0007669"/>
    <property type="project" value="UniProtKB-KW"/>
</dbReference>
<sequence>MTSRRNFIQKLSAGVALPGLVGFTSTEKWLNLKIDHRLSGEEFWDQVRRQFPLTKERVYMNNGTFGPAPYPVQNALESSLTEINTSGEYGSTDPERKILAAFLGIKTEELSLTHNTTEGINIMAWGLTLKKGDEVILTNHEHVGNAMPWLNRAKLDGVVLKVFSPATTQEENLQLIKSLVTPKTKVIAVPHVTCTTGLVFPIKEISEFARSKDIVTAIDGAHGAGIFDLDLKQLGCDLYAGCCHKWLLGPSGTAFLYVREEMLERMQPIHIGAGGDTGWDLFSSPPTLSGYTTTAHRFDYGTQSTSLMKGVSAATAFHVEIGKEKIEARVRELNQYLLDGLLSLRDKIEILTPLQAESRISMLTFRPKNTSYQATGLELGKRGFRIRQVPEGRVDGIRVSTHIYNSKLEIDQFLKVLPETLG</sequence>
<dbReference type="InterPro" id="IPR000192">
    <property type="entry name" value="Aminotrans_V_dom"/>
</dbReference>